<keyword evidence="1" id="KW-1133">Transmembrane helix</keyword>
<evidence type="ECO:0000256" key="1">
    <source>
        <dbReference type="SAM" id="Phobius"/>
    </source>
</evidence>
<evidence type="ECO:0000313" key="3">
    <source>
        <dbReference type="Proteomes" id="UP001205080"/>
    </source>
</evidence>
<accession>A0ABD4TRA7</accession>
<feature type="transmembrane region" description="Helical" evidence="1">
    <location>
        <begin position="37"/>
        <end position="58"/>
    </location>
</feature>
<keyword evidence="1" id="KW-0812">Transmembrane</keyword>
<name>A0ABD4TRA7_9CORY</name>
<keyword evidence="1" id="KW-0472">Membrane</keyword>
<protein>
    <submittedName>
        <fullName evidence="2">Uncharacterized protein</fullName>
    </submittedName>
</protein>
<reference evidence="2 3" key="1">
    <citation type="submission" date="2021-04" db="EMBL/GenBank/DDBJ databases">
        <title>Corynebacterium genitalium sp. nov. and Corynebacterium genitalium sp. nov., two new species of the genus Corynebacterium.</title>
        <authorList>
            <person name="Jaen-Luchoro D."/>
            <person name="Pinyeiro-Iglesias B."/>
            <person name="Al-Shaer S."/>
            <person name="Karlsson R."/>
            <person name="Gonzales-Siles L."/>
            <person name="Cardew S."/>
            <person name="Jensie-Markopolous S."/>
            <person name="Ohlen M."/>
            <person name="Inganas E."/>
            <person name="Moore E.R.B."/>
        </authorList>
    </citation>
    <scope>NUCLEOTIDE SEQUENCE [LARGE SCALE GENOMIC DNA]</scope>
    <source>
        <strain evidence="2 3">CCUG 55013</strain>
    </source>
</reference>
<dbReference type="AlphaFoldDB" id="A0ABD4TRA7"/>
<organism evidence="2 3">
    <name type="scientific">Corynebacterium pseudogenitalium</name>
    <dbReference type="NCBI Taxonomy" id="38303"/>
    <lineage>
        <taxon>Bacteria</taxon>
        <taxon>Bacillati</taxon>
        <taxon>Actinomycetota</taxon>
        <taxon>Actinomycetes</taxon>
        <taxon>Mycobacteriales</taxon>
        <taxon>Corynebacteriaceae</taxon>
        <taxon>Corynebacterium</taxon>
    </lineage>
</organism>
<feature type="transmembrane region" description="Helical" evidence="1">
    <location>
        <begin position="6"/>
        <end position="25"/>
    </location>
</feature>
<sequence length="62" mass="6265">MGSATVTGIASIAVGFGFIAAAFVATNRQEIPRAVGYGLAAFVFITVIPVILAVFVAAPNPQ</sequence>
<proteinExistence type="predicted"/>
<gene>
    <name evidence="2" type="ORF">KBX22_08870</name>
</gene>
<dbReference type="EMBL" id="JAGPYW010000011">
    <property type="protein sequence ID" value="MCQ4614839.1"/>
    <property type="molecule type" value="Genomic_DNA"/>
</dbReference>
<dbReference type="Proteomes" id="UP001205080">
    <property type="component" value="Unassembled WGS sequence"/>
</dbReference>
<evidence type="ECO:0000313" key="2">
    <source>
        <dbReference type="EMBL" id="MCQ4614839.1"/>
    </source>
</evidence>
<comment type="caution">
    <text evidence="2">The sequence shown here is derived from an EMBL/GenBank/DDBJ whole genome shotgun (WGS) entry which is preliminary data.</text>
</comment>
<dbReference type="RefSeq" id="WP_083329391.1">
    <property type="nucleotide sequence ID" value="NZ_CP185859.1"/>
</dbReference>